<proteinExistence type="predicted"/>
<evidence type="ECO:0008006" key="3">
    <source>
        <dbReference type="Google" id="ProtNLM"/>
    </source>
</evidence>
<evidence type="ECO:0000313" key="1">
    <source>
        <dbReference type="EMBL" id="MFC4558055.1"/>
    </source>
</evidence>
<dbReference type="PROSITE" id="PS51257">
    <property type="entry name" value="PROKAR_LIPOPROTEIN"/>
    <property type="match status" value="1"/>
</dbReference>
<protein>
    <recommendedName>
        <fullName evidence="3">Lipoprotein</fullName>
    </recommendedName>
</protein>
<dbReference type="EMBL" id="JBHSFU010000004">
    <property type="protein sequence ID" value="MFC4558055.1"/>
    <property type="molecule type" value="Genomic_DNA"/>
</dbReference>
<organism evidence="1 2">
    <name type="scientific">Virgibacillus kekensis</name>
    <dbReference type="NCBI Taxonomy" id="202261"/>
    <lineage>
        <taxon>Bacteria</taxon>
        <taxon>Bacillati</taxon>
        <taxon>Bacillota</taxon>
        <taxon>Bacilli</taxon>
        <taxon>Bacillales</taxon>
        <taxon>Bacillaceae</taxon>
        <taxon>Virgibacillus</taxon>
    </lineage>
</organism>
<name>A0ABV9DGU1_9BACI</name>
<dbReference type="RefSeq" id="WP_390294380.1">
    <property type="nucleotide sequence ID" value="NZ_JBHSFU010000004.1"/>
</dbReference>
<keyword evidence="2" id="KW-1185">Reference proteome</keyword>
<gene>
    <name evidence="1" type="ORF">ACFO3D_07515</name>
</gene>
<sequence length="47" mass="5092">MKKVFAVVTVLSIAFFGCLTSFELPSEPLMLVDPGLGDVDAPMKDYV</sequence>
<accession>A0ABV9DGU1</accession>
<evidence type="ECO:0000313" key="2">
    <source>
        <dbReference type="Proteomes" id="UP001595989"/>
    </source>
</evidence>
<reference evidence="2" key="1">
    <citation type="journal article" date="2019" name="Int. J. Syst. Evol. Microbiol.">
        <title>The Global Catalogue of Microorganisms (GCM) 10K type strain sequencing project: providing services to taxonomists for standard genome sequencing and annotation.</title>
        <authorList>
            <consortium name="The Broad Institute Genomics Platform"/>
            <consortium name="The Broad Institute Genome Sequencing Center for Infectious Disease"/>
            <person name="Wu L."/>
            <person name="Ma J."/>
        </authorList>
    </citation>
    <scope>NUCLEOTIDE SEQUENCE [LARGE SCALE GENOMIC DNA]</scope>
    <source>
        <strain evidence="2">CGMCC 4.7426</strain>
    </source>
</reference>
<dbReference type="Proteomes" id="UP001595989">
    <property type="component" value="Unassembled WGS sequence"/>
</dbReference>
<comment type="caution">
    <text evidence="1">The sequence shown here is derived from an EMBL/GenBank/DDBJ whole genome shotgun (WGS) entry which is preliminary data.</text>
</comment>